<protein>
    <recommendedName>
        <fullName evidence="5">Glycoside hydrolase family 19 catalytic domain-containing protein</fullName>
    </recommendedName>
</protein>
<dbReference type="Pfam" id="PF00182">
    <property type="entry name" value="Glyco_hydro_19"/>
    <property type="match status" value="1"/>
</dbReference>
<sequence length="534" mass="55187">MVAFHATRLSCLAVTLLQLLVAGEAAAQAQFCRRGHLGMAGSGEQAQLVCCPRSCSGCTDSACSDPSSPSKCCPEAIAATQVVCRTPGSTGCVVAVHPAEDEVIAAAAASPRPSPSPSPPPKLRCPDTFAACPGWVGQCAVPGVATYCPCMCGGAPTPPPGRSPSPPPKRSPSPPPKRSPTPPPSRSPSPSPQPPKPGCTDTYAACPGWGKGACSLPGVATYCPCMCNGGGPPAPVSPSPPPPGGIRCNSQPPAISGGSPFNCPLPADGNVRCTTTCLPGYAGSPYATCNSQGGWFVFGSCSSAPPPPNGGESAAGINKDLFSKVFLGDTDKCGSGCPGYSSNPNTQPVVDKHWGFFKSAAAATEFSFHNLDEASIFFGTSRHEYGGNLEFMSEFCGRKGVDCPGGYGNYFGRGPLQLTHDYNYGPMGRILGDVDLTANPAVVADNTKDVGWRTALMFWKDGNFLCGGKWNVELQNTLTCQEAARVGNLATVTKRINPLECNGGPYASFQPARIAQVQQVRSLWGLRSLSQTTC</sequence>
<keyword evidence="4" id="KW-0732">Signal</keyword>
<evidence type="ECO:0000256" key="3">
    <source>
        <dbReference type="SAM" id="MobiDB-lite"/>
    </source>
</evidence>
<organism evidence="6 7">
    <name type="scientific">Tetradesmus obliquus</name>
    <name type="common">Green alga</name>
    <name type="synonym">Acutodesmus obliquus</name>
    <dbReference type="NCBI Taxonomy" id="3088"/>
    <lineage>
        <taxon>Eukaryota</taxon>
        <taxon>Viridiplantae</taxon>
        <taxon>Chlorophyta</taxon>
        <taxon>core chlorophytes</taxon>
        <taxon>Chlorophyceae</taxon>
        <taxon>CS clade</taxon>
        <taxon>Sphaeropleales</taxon>
        <taxon>Scenedesmaceae</taxon>
        <taxon>Tetradesmus</taxon>
    </lineage>
</organism>
<dbReference type="Gene3D" id="1.10.530.10">
    <property type="match status" value="1"/>
</dbReference>
<keyword evidence="2" id="KW-1015">Disulfide bond</keyword>
<evidence type="ECO:0000259" key="5">
    <source>
        <dbReference type="Pfam" id="PF00182"/>
    </source>
</evidence>
<evidence type="ECO:0000313" key="6">
    <source>
        <dbReference type="EMBL" id="WIA16018.1"/>
    </source>
</evidence>
<evidence type="ECO:0000256" key="1">
    <source>
        <dbReference type="ARBA" id="ARBA00022821"/>
    </source>
</evidence>
<dbReference type="InterPro" id="IPR000726">
    <property type="entry name" value="Glyco_hydro_19_cat"/>
</dbReference>
<evidence type="ECO:0000256" key="2">
    <source>
        <dbReference type="ARBA" id="ARBA00023157"/>
    </source>
</evidence>
<dbReference type="PANTHER" id="PTHR22595">
    <property type="entry name" value="CHITINASE-RELATED"/>
    <property type="match status" value="1"/>
</dbReference>
<keyword evidence="7" id="KW-1185">Reference proteome</keyword>
<dbReference type="PANTHER" id="PTHR22595:SF79">
    <property type="entry name" value="CHITINASE 12"/>
    <property type="match status" value="1"/>
</dbReference>
<feature type="domain" description="Glycoside hydrolase family 19 catalytic" evidence="5">
    <location>
        <begin position="408"/>
        <end position="508"/>
    </location>
</feature>
<gene>
    <name evidence="6" type="ORF">OEZ85_012751</name>
</gene>
<evidence type="ECO:0000313" key="7">
    <source>
        <dbReference type="Proteomes" id="UP001244341"/>
    </source>
</evidence>
<keyword evidence="1" id="KW-0611">Plant defense</keyword>
<reference evidence="6 7" key="1">
    <citation type="submission" date="2023-05" db="EMBL/GenBank/DDBJ databases">
        <title>A 100% complete, gapless, phased diploid assembly of the Scenedesmus obliquus UTEX 3031 genome.</title>
        <authorList>
            <person name="Biondi T.C."/>
            <person name="Hanschen E.R."/>
            <person name="Kwon T."/>
            <person name="Eng W."/>
            <person name="Kruse C.P.S."/>
            <person name="Koehler S.I."/>
            <person name="Kunde Y."/>
            <person name="Gleasner C.D."/>
            <person name="You Mak K.T."/>
            <person name="Polle J."/>
            <person name="Hovde B.T."/>
            <person name="Starkenburg S.R."/>
        </authorList>
    </citation>
    <scope>NUCLEOTIDE SEQUENCE [LARGE SCALE GENOMIC DNA]</scope>
    <source>
        <strain evidence="6 7">DOE0152z</strain>
    </source>
</reference>
<feature type="region of interest" description="Disordered" evidence="3">
    <location>
        <begin position="158"/>
        <end position="196"/>
    </location>
</feature>
<evidence type="ECO:0000256" key="4">
    <source>
        <dbReference type="SAM" id="SignalP"/>
    </source>
</evidence>
<feature type="chain" id="PRO_5046566304" description="Glycoside hydrolase family 19 catalytic domain-containing protein" evidence="4">
    <location>
        <begin position="28"/>
        <end position="534"/>
    </location>
</feature>
<name>A0ABY8U3J3_TETOB</name>
<dbReference type="Proteomes" id="UP001244341">
    <property type="component" value="Chromosome 7b"/>
</dbReference>
<proteinExistence type="predicted"/>
<feature type="signal peptide" evidence="4">
    <location>
        <begin position="1"/>
        <end position="27"/>
    </location>
</feature>
<dbReference type="InterPro" id="IPR023346">
    <property type="entry name" value="Lysozyme-like_dom_sf"/>
</dbReference>
<accession>A0ABY8U3J3</accession>
<dbReference type="SUPFAM" id="SSF53955">
    <property type="entry name" value="Lysozyme-like"/>
    <property type="match status" value="1"/>
</dbReference>
<dbReference type="EMBL" id="CP126214">
    <property type="protein sequence ID" value="WIA16018.1"/>
    <property type="molecule type" value="Genomic_DNA"/>
</dbReference>